<comment type="caution">
    <text evidence="1">The sequence shown here is derived from an EMBL/GenBank/DDBJ whole genome shotgun (WGS) entry which is preliminary data.</text>
</comment>
<reference evidence="1" key="1">
    <citation type="submission" date="2023-07" db="EMBL/GenBank/DDBJ databases">
        <title>Black Yeasts Isolated from many extreme environments.</title>
        <authorList>
            <person name="Coleine C."/>
            <person name="Stajich J.E."/>
            <person name="Selbmann L."/>
        </authorList>
    </citation>
    <scope>NUCLEOTIDE SEQUENCE</scope>
    <source>
        <strain evidence="1">CCFEE 5714</strain>
    </source>
</reference>
<dbReference type="EMBL" id="JAUTXU010000197">
    <property type="protein sequence ID" value="KAK3699464.1"/>
    <property type="molecule type" value="Genomic_DNA"/>
</dbReference>
<keyword evidence="2" id="KW-1185">Reference proteome</keyword>
<organism evidence="1 2">
    <name type="scientific">Vermiconidia calcicola</name>
    <dbReference type="NCBI Taxonomy" id="1690605"/>
    <lineage>
        <taxon>Eukaryota</taxon>
        <taxon>Fungi</taxon>
        <taxon>Dikarya</taxon>
        <taxon>Ascomycota</taxon>
        <taxon>Pezizomycotina</taxon>
        <taxon>Dothideomycetes</taxon>
        <taxon>Dothideomycetidae</taxon>
        <taxon>Mycosphaerellales</taxon>
        <taxon>Extremaceae</taxon>
        <taxon>Vermiconidia</taxon>
    </lineage>
</organism>
<dbReference type="Proteomes" id="UP001281147">
    <property type="component" value="Unassembled WGS sequence"/>
</dbReference>
<accession>A0ACC3MMS7</accession>
<protein>
    <submittedName>
        <fullName evidence="1">Uncharacterized protein</fullName>
    </submittedName>
</protein>
<gene>
    <name evidence="1" type="ORF">LTR37_016421</name>
</gene>
<evidence type="ECO:0000313" key="2">
    <source>
        <dbReference type="Proteomes" id="UP001281147"/>
    </source>
</evidence>
<evidence type="ECO:0000313" key="1">
    <source>
        <dbReference type="EMBL" id="KAK3699464.1"/>
    </source>
</evidence>
<name>A0ACC3MMS7_9PEZI</name>
<proteinExistence type="predicted"/>
<sequence>MSNNVTITLPLDMVVAIHKATTSRTKINAIAKASQAIIDAVDAVPYDIKKKGVAPTSSEDGAGGRYIKVNVSTLTGRRYYFKINTHSRASDLAAAMWDTSGIPTDQQLLIHEGKKIHYDGDPDGIIDQTLDTLGIRDDGATIYLVVKLRGS</sequence>